<evidence type="ECO:0000313" key="3">
    <source>
        <dbReference type="Proteomes" id="UP000076761"/>
    </source>
</evidence>
<accession>A0A165TLY1</accession>
<sequence>MSSSSSEYIRCSSPVPPPMPSPVFLPTPLPSPPSFLRKSSSSSLRRLQLEPSDPPIPPRLIGSPLLKRTLPPRHTHRSAEDLPRSHKNRGLGRGFVDAYEFGVGTPPASEHHVRKSPRRRPAVLPLSAPATPSSLASSPRRAHQRSPSVAFAISPRSPPLTPMISSPPPPVPPIPAFLLEPGDIVTKPVLRPVRVNRVEENRVEQVVIPDLELEMELGEDAISYARKRRELKKENRSREEPMTCSKFLSLSNGSRMVAA</sequence>
<keyword evidence="3" id="KW-1185">Reference proteome</keyword>
<dbReference type="OrthoDB" id="3260925at2759"/>
<name>A0A165TLY1_9AGAM</name>
<reference evidence="2 3" key="1">
    <citation type="journal article" date="2016" name="Mol. Biol. Evol.">
        <title>Comparative Genomics of Early-Diverging Mushroom-Forming Fungi Provides Insights into the Origins of Lignocellulose Decay Capabilities.</title>
        <authorList>
            <person name="Nagy L.G."/>
            <person name="Riley R."/>
            <person name="Tritt A."/>
            <person name="Adam C."/>
            <person name="Daum C."/>
            <person name="Floudas D."/>
            <person name="Sun H."/>
            <person name="Yadav J.S."/>
            <person name="Pangilinan J."/>
            <person name="Larsson K.H."/>
            <person name="Matsuura K."/>
            <person name="Barry K."/>
            <person name="Labutti K."/>
            <person name="Kuo R."/>
            <person name="Ohm R.A."/>
            <person name="Bhattacharya S.S."/>
            <person name="Shirouzu T."/>
            <person name="Yoshinaga Y."/>
            <person name="Martin F.M."/>
            <person name="Grigoriev I.V."/>
            <person name="Hibbett D.S."/>
        </authorList>
    </citation>
    <scope>NUCLEOTIDE SEQUENCE [LARGE SCALE GENOMIC DNA]</scope>
    <source>
        <strain evidence="2 3">HHB14362 ss-1</strain>
    </source>
</reference>
<feature type="compositionally biased region" description="Pro residues" evidence="1">
    <location>
        <begin position="156"/>
        <end position="171"/>
    </location>
</feature>
<dbReference type="Proteomes" id="UP000076761">
    <property type="component" value="Unassembled WGS sequence"/>
</dbReference>
<organism evidence="2 3">
    <name type="scientific">Neolentinus lepideus HHB14362 ss-1</name>
    <dbReference type="NCBI Taxonomy" id="1314782"/>
    <lineage>
        <taxon>Eukaryota</taxon>
        <taxon>Fungi</taxon>
        <taxon>Dikarya</taxon>
        <taxon>Basidiomycota</taxon>
        <taxon>Agaricomycotina</taxon>
        <taxon>Agaricomycetes</taxon>
        <taxon>Gloeophyllales</taxon>
        <taxon>Gloeophyllaceae</taxon>
        <taxon>Neolentinus</taxon>
    </lineage>
</organism>
<feature type="compositionally biased region" description="Low complexity" evidence="1">
    <location>
        <begin position="122"/>
        <end position="139"/>
    </location>
</feature>
<feature type="compositionally biased region" description="Low complexity" evidence="1">
    <location>
        <begin position="34"/>
        <end position="51"/>
    </location>
</feature>
<feature type="compositionally biased region" description="Basic residues" evidence="1">
    <location>
        <begin position="112"/>
        <end position="121"/>
    </location>
</feature>
<dbReference type="InParanoid" id="A0A165TLY1"/>
<evidence type="ECO:0000313" key="2">
    <source>
        <dbReference type="EMBL" id="KZT26866.1"/>
    </source>
</evidence>
<proteinExistence type="predicted"/>
<feature type="region of interest" description="Disordered" evidence="1">
    <location>
        <begin position="1"/>
        <end position="171"/>
    </location>
</feature>
<gene>
    <name evidence="2" type="ORF">NEOLEDRAFT_1146791</name>
</gene>
<dbReference type="EMBL" id="KV425564">
    <property type="protein sequence ID" value="KZT26866.1"/>
    <property type="molecule type" value="Genomic_DNA"/>
</dbReference>
<evidence type="ECO:0000256" key="1">
    <source>
        <dbReference type="SAM" id="MobiDB-lite"/>
    </source>
</evidence>
<dbReference type="AlphaFoldDB" id="A0A165TLY1"/>
<protein>
    <submittedName>
        <fullName evidence="2">Uncharacterized protein</fullName>
    </submittedName>
</protein>
<feature type="compositionally biased region" description="Low complexity" evidence="1">
    <location>
        <begin position="1"/>
        <end position="13"/>
    </location>
</feature>
<feature type="compositionally biased region" description="Pro residues" evidence="1">
    <location>
        <begin position="14"/>
        <end position="33"/>
    </location>
</feature>